<dbReference type="Proteomes" id="UP001230649">
    <property type="component" value="Unassembled WGS sequence"/>
</dbReference>
<evidence type="ECO:0000313" key="1">
    <source>
        <dbReference type="EMBL" id="KAJ9103702.1"/>
    </source>
</evidence>
<keyword evidence="2" id="KW-1185">Reference proteome</keyword>
<reference evidence="1" key="1">
    <citation type="submission" date="2023-04" db="EMBL/GenBank/DDBJ databases">
        <title>Draft Genome sequencing of Naganishia species isolated from polar environments using Oxford Nanopore Technology.</title>
        <authorList>
            <person name="Leo P."/>
            <person name="Venkateswaran K."/>
        </authorList>
    </citation>
    <scope>NUCLEOTIDE SEQUENCE</scope>
    <source>
        <strain evidence="1">MNA-CCFEE 5262</strain>
    </source>
</reference>
<proteinExistence type="predicted"/>
<organism evidence="1 2">
    <name type="scientific">Naganishia adeliensis</name>
    <dbReference type="NCBI Taxonomy" id="92952"/>
    <lineage>
        <taxon>Eukaryota</taxon>
        <taxon>Fungi</taxon>
        <taxon>Dikarya</taxon>
        <taxon>Basidiomycota</taxon>
        <taxon>Agaricomycotina</taxon>
        <taxon>Tremellomycetes</taxon>
        <taxon>Filobasidiales</taxon>
        <taxon>Filobasidiaceae</taxon>
        <taxon>Naganishia</taxon>
    </lineage>
</organism>
<sequence length="552" mass="60306">MSEATPALPENDIGQSHFDVTVVGTGLSESIAASCLAKQGLSVLHLDEHEYYGDRHASLTVDEMMQWVDRIQSSSSRYLQASYEFPSTQFQEQLGKVARQYALSVFPTILPARGDLIDLLIEEDVGKYVNFRLVDGVAIYQATQDEEQGSSGSWKRVPAGKDQIFKDSSLSLLEKRRLMKFIMFASSGKGFTQVEEDVDPLLRGKESQPIIEYLKSTFQLSDAPAATIAYGIAFCDGPSDPAGPALIRMNRYFRSIGRYGPSPFLVPQYGGIGEITQAFCRACAVHGGTYILGSQGKISDLQVMKTAQEDGGHPITFRIPAHHEPVTTDLLIDGGQLNLARPSSGSQSPAGSTTPMQANCVAILQTLPAIVQAAFSTGQNRTETDDGESAEENIQDVMLMIFPPGSVSGGSQPAVRALLMGPETGSCPADQFILYVQATMEESAKHPKETLFPYIDRLLGNQTADFIAYHASRETHTPFVLPQEPQEGPEGQLPMQAHPELSEGLDLEARRAKEIMWRGLSAFPERLRDMAATNGEDTCHPGYMTCRYNSYA</sequence>
<comment type="caution">
    <text evidence="1">The sequence shown here is derived from an EMBL/GenBank/DDBJ whole genome shotgun (WGS) entry which is preliminary data.</text>
</comment>
<dbReference type="EMBL" id="JASBWS010000057">
    <property type="protein sequence ID" value="KAJ9103702.1"/>
    <property type="molecule type" value="Genomic_DNA"/>
</dbReference>
<accession>A0ACC2VWK7</accession>
<evidence type="ECO:0000313" key="2">
    <source>
        <dbReference type="Proteomes" id="UP001230649"/>
    </source>
</evidence>
<protein>
    <submittedName>
        <fullName evidence="1">Uncharacterized protein</fullName>
    </submittedName>
</protein>
<gene>
    <name evidence="1" type="ORF">QFC20_004706</name>
</gene>
<name>A0ACC2VWK7_9TREE</name>